<evidence type="ECO:0000256" key="1">
    <source>
        <dbReference type="SAM" id="MobiDB-lite"/>
    </source>
</evidence>
<sequence>MKGFDLGTEIIISPGLLGGSKTQIKKGSGLGEKPPDHSWVTGQHNSHTGNVSSHAVGMNKVVMVDRLLNNSLEVVVKQLFQDHEAFLAFGEGVILEDVWSWNFKVDGEYTAASGYRWLCQKRGGFDMEVSWSLLWKLKCPEKVRFFIWLMRHDAIPTNSLRFHPNVALSPQCVRCGAAVESVLHCIRDCPWSTDLWLRFGFSYPNFFSLDAWDWVKSMVEGGSSLRYLSVLWWSWRWRNNFVMDTVVWSFDQVCSKIKGLLDDMVRVFGTVTSPPRAVRLVAWSRPEMPCVKLNVDGSYRRGEQHPPQPVVQALELDSLGHVFPRV</sequence>
<proteinExistence type="predicted"/>
<dbReference type="EMBL" id="JAYWIO010000005">
    <property type="protein sequence ID" value="KAK7260456.1"/>
    <property type="molecule type" value="Genomic_DNA"/>
</dbReference>
<dbReference type="Proteomes" id="UP001372338">
    <property type="component" value="Unassembled WGS sequence"/>
</dbReference>
<evidence type="ECO:0000313" key="4">
    <source>
        <dbReference type="Proteomes" id="UP001372338"/>
    </source>
</evidence>
<evidence type="ECO:0000259" key="2">
    <source>
        <dbReference type="Pfam" id="PF13966"/>
    </source>
</evidence>
<name>A0AAN9I4X0_CROPI</name>
<keyword evidence="4" id="KW-1185">Reference proteome</keyword>
<feature type="domain" description="Reverse transcriptase zinc-binding" evidence="2">
    <location>
        <begin position="109"/>
        <end position="196"/>
    </location>
</feature>
<comment type="caution">
    <text evidence="3">The sequence shown here is derived from an EMBL/GenBank/DDBJ whole genome shotgun (WGS) entry which is preliminary data.</text>
</comment>
<accession>A0AAN9I4X0</accession>
<dbReference type="AlphaFoldDB" id="A0AAN9I4X0"/>
<gene>
    <name evidence="3" type="ORF">RIF29_26513</name>
</gene>
<protein>
    <recommendedName>
        <fullName evidence="2">Reverse transcriptase zinc-binding domain-containing protein</fullName>
    </recommendedName>
</protein>
<dbReference type="InterPro" id="IPR026960">
    <property type="entry name" value="RVT-Znf"/>
</dbReference>
<evidence type="ECO:0000313" key="3">
    <source>
        <dbReference type="EMBL" id="KAK7260456.1"/>
    </source>
</evidence>
<reference evidence="3 4" key="1">
    <citation type="submission" date="2024-01" db="EMBL/GenBank/DDBJ databases">
        <title>The genomes of 5 underutilized Papilionoideae crops provide insights into root nodulation and disease resistanc.</title>
        <authorList>
            <person name="Yuan L."/>
        </authorList>
    </citation>
    <scope>NUCLEOTIDE SEQUENCE [LARGE SCALE GENOMIC DNA]</scope>
    <source>
        <strain evidence="3">ZHUSHIDOU_FW_LH</strain>
        <tissue evidence="3">Leaf</tissue>
    </source>
</reference>
<feature type="compositionally biased region" description="Polar residues" evidence="1">
    <location>
        <begin position="40"/>
        <end position="50"/>
    </location>
</feature>
<organism evidence="3 4">
    <name type="scientific">Crotalaria pallida</name>
    <name type="common">Smooth rattlebox</name>
    <name type="synonym">Crotalaria striata</name>
    <dbReference type="NCBI Taxonomy" id="3830"/>
    <lineage>
        <taxon>Eukaryota</taxon>
        <taxon>Viridiplantae</taxon>
        <taxon>Streptophyta</taxon>
        <taxon>Embryophyta</taxon>
        <taxon>Tracheophyta</taxon>
        <taxon>Spermatophyta</taxon>
        <taxon>Magnoliopsida</taxon>
        <taxon>eudicotyledons</taxon>
        <taxon>Gunneridae</taxon>
        <taxon>Pentapetalae</taxon>
        <taxon>rosids</taxon>
        <taxon>fabids</taxon>
        <taxon>Fabales</taxon>
        <taxon>Fabaceae</taxon>
        <taxon>Papilionoideae</taxon>
        <taxon>50 kb inversion clade</taxon>
        <taxon>genistoids sensu lato</taxon>
        <taxon>core genistoids</taxon>
        <taxon>Crotalarieae</taxon>
        <taxon>Crotalaria</taxon>
    </lineage>
</organism>
<feature type="region of interest" description="Disordered" evidence="1">
    <location>
        <begin position="23"/>
        <end position="50"/>
    </location>
</feature>
<dbReference type="Pfam" id="PF13966">
    <property type="entry name" value="zf-RVT"/>
    <property type="match status" value="1"/>
</dbReference>